<keyword evidence="4" id="KW-0804">Transcription</keyword>
<evidence type="ECO:0000256" key="3">
    <source>
        <dbReference type="ARBA" id="ARBA00023125"/>
    </source>
</evidence>
<gene>
    <name evidence="9" type="ORF">TWF679_002932</name>
</gene>
<feature type="domain" description="HMG box" evidence="8">
    <location>
        <begin position="247"/>
        <end position="315"/>
    </location>
</feature>
<dbReference type="Gene3D" id="1.10.30.10">
    <property type="entry name" value="High mobility group box domain"/>
    <property type="match status" value="1"/>
</dbReference>
<dbReference type="InterPro" id="IPR009071">
    <property type="entry name" value="HMG_box_dom"/>
</dbReference>
<keyword evidence="5 6" id="KW-0539">Nucleus</keyword>
<dbReference type="EMBL" id="WIWT01000157">
    <property type="protein sequence ID" value="KAF3197603.1"/>
    <property type="molecule type" value="Genomic_DNA"/>
</dbReference>
<accession>A0A8H8USF4</accession>
<comment type="caution">
    <text evidence="9">The sequence shown here is derived from an EMBL/GenBank/DDBJ whole genome shotgun (WGS) entry which is preliminary data.</text>
</comment>
<keyword evidence="2" id="KW-0805">Transcription regulation</keyword>
<evidence type="ECO:0000313" key="9">
    <source>
        <dbReference type="EMBL" id="KAF3197603.1"/>
    </source>
</evidence>
<dbReference type="InterPro" id="IPR036910">
    <property type="entry name" value="HMG_box_dom_sf"/>
</dbReference>
<sequence>MAHSPSSNEFEGSIDFLGRPLMSRTSSSIDFYNSMRIPNNFYSPAPTTYSTDECMTPENCLSECSLILRHLLTRFLMKDLESSYQTSFRSGSAPRSHFPHPDNRNVITRLGLDRLGPTSAYTGSEDHSPSRSNVDAPPTPASSTEGQACRDNPAPFNHIQQANIDGTTPIYSDKEKSKSEPTTKPSKKKRKPSTAPKVEKPKVPKLDRPLSELTKNFEGLPIRDMERWVHRSVEERRREVEKRDGHVARPMNSFMLYRSAFAERTKQWCLQNNHQVVSSVSGASWPLEPTWIREKYNELARIERINHQAAHPGYKFSPSKNQLPPPRRRKTPSDGEDEGETYLSEVEVYQDLEPEPIQIPQMMARKKKQRPKPTDTKRTNHLSDDVVMIDPPTFIQRGDAMEMNVLRLQTGAQKSSYETVNPGRPAPVSMTDSDIDGTYYQMSVRPMASTNPGSSVIEDVTIRRTAAPTTAVDILHRELEEAWKGETGGFHYQHHQHQQQRHQCLPQEPAVPAKQEPSTVEQDISICSHDAPPEVDFEQYRKLLEQQVMQNVAAQQAYLLDRGELIAPYQFVSPGLLYINTSSGCDFGDKGVAGIIGYGDAGGSLWHGMGGGGILHTDSTNCFQYDEWLAE</sequence>
<dbReference type="GO" id="GO:0000978">
    <property type="term" value="F:RNA polymerase II cis-regulatory region sequence-specific DNA binding"/>
    <property type="evidence" value="ECO:0007669"/>
    <property type="project" value="TreeGrafter"/>
</dbReference>
<keyword evidence="3 6" id="KW-0238">DNA-binding</keyword>
<feature type="region of interest" description="Disordered" evidence="7">
    <location>
        <begin position="114"/>
        <end position="207"/>
    </location>
</feature>
<evidence type="ECO:0000256" key="4">
    <source>
        <dbReference type="ARBA" id="ARBA00023163"/>
    </source>
</evidence>
<dbReference type="AlphaFoldDB" id="A0A8H8USF4"/>
<dbReference type="CDD" id="cd01389">
    <property type="entry name" value="HMG-box_ROX1-like"/>
    <property type="match status" value="1"/>
</dbReference>
<dbReference type="GO" id="GO:0000981">
    <property type="term" value="F:DNA-binding transcription factor activity, RNA polymerase II-specific"/>
    <property type="evidence" value="ECO:0007669"/>
    <property type="project" value="TreeGrafter"/>
</dbReference>
<feature type="compositionally biased region" description="Basic and acidic residues" evidence="7">
    <location>
        <begin position="172"/>
        <end position="181"/>
    </location>
</feature>
<evidence type="ECO:0000313" key="10">
    <source>
        <dbReference type="Proteomes" id="UP000614610"/>
    </source>
</evidence>
<dbReference type="PROSITE" id="PS50118">
    <property type="entry name" value="HMG_BOX_2"/>
    <property type="match status" value="1"/>
</dbReference>
<dbReference type="OrthoDB" id="2307332at2759"/>
<evidence type="ECO:0000256" key="5">
    <source>
        <dbReference type="ARBA" id="ARBA00023242"/>
    </source>
</evidence>
<feature type="compositionally biased region" description="Basic and acidic residues" evidence="7">
    <location>
        <begin position="197"/>
        <end position="207"/>
    </location>
</feature>
<evidence type="ECO:0000259" key="8">
    <source>
        <dbReference type="PROSITE" id="PS50118"/>
    </source>
</evidence>
<reference evidence="9" key="1">
    <citation type="submission" date="2019-06" db="EMBL/GenBank/DDBJ databases">
        <authorList>
            <person name="Palmer J.M."/>
        </authorList>
    </citation>
    <scope>NUCLEOTIDE SEQUENCE</scope>
    <source>
        <strain evidence="9">TWF679</strain>
    </source>
</reference>
<comment type="subcellular location">
    <subcellularLocation>
        <location evidence="1">Nucleus</location>
    </subcellularLocation>
</comment>
<dbReference type="Proteomes" id="UP000614610">
    <property type="component" value="Unassembled WGS sequence"/>
</dbReference>
<dbReference type="InterPro" id="IPR050917">
    <property type="entry name" value="SOX_TF"/>
</dbReference>
<evidence type="ECO:0000256" key="1">
    <source>
        <dbReference type="ARBA" id="ARBA00004123"/>
    </source>
</evidence>
<dbReference type="GO" id="GO:0005634">
    <property type="term" value="C:nucleus"/>
    <property type="evidence" value="ECO:0007669"/>
    <property type="project" value="UniProtKB-SubCell"/>
</dbReference>
<proteinExistence type="predicted"/>
<organism evidence="9 10">
    <name type="scientific">Orbilia oligospora</name>
    <name type="common">Nematode-trapping fungus</name>
    <name type="synonym">Arthrobotrys oligospora</name>
    <dbReference type="NCBI Taxonomy" id="2813651"/>
    <lineage>
        <taxon>Eukaryota</taxon>
        <taxon>Fungi</taxon>
        <taxon>Dikarya</taxon>
        <taxon>Ascomycota</taxon>
        <taxon>Pezizomycotina</taxon>
        <taxon>Orbiliomycetes</taxon>
        <taxon>Orbiliales</taxon>
        <taxon>Orbiliaceae</taxon>
        <taxon>Orbilia</taxon>
    </lineage>
</organism>
<evidence type="ECO:0000256" key="7">
    <source>
        <dbReference type="SAM" id="MobiDB-lite"/>
    </source>
</evidence>
<feature type="compositionally biased region" description="Polar residues" evidence="7">
    <location>
        <begin position="158"/>
        <end position="170"/>
    </location>
</feature>
<protein>
    <recommendedName>
        <fullName evidence="8">HMG box domain-containing protein</fullName>
    </recommendedName>
</protein>
<dbReference type="PANTHER" id="PTHR45803:SF5">
    <property type="entry name" value="SOX100B"/>
    <property type="match status" value="1"/>
</dbReference>
<evidence type="ECO:0000256" key="6">
    <source>
        <dbReference type="PROSITE-ProRule" id="PRU00267"/>
    </source>
</evidence>
<dbReference type="Pfam" id="PF00505">
    <property type="entry name" value="HMG_box"/>
    <property type="match status" value="1"/>
</dbReference>
<dbReference type="SUPFAM" id="SSF47095">
    <property type="entry name" value="HMG-box"/>
    <property type="match status" value="1"/>
</dbReference>
<evidence type="ECO:0000256" key="2">
    <source>
        <dbReference type="ARBA" id="ARBA00023015"/>
    </source>
</evidence>
<name>A0A8H8USF4_ORBOL</name>
<dbReference type="PANTHER" id="PTHR45803">
    <property type="entry name" value="SOX100B"/>
    <property type="match status" value="1"/>
</dbReference>
<feature type="region of interest" description="Disordered" evidence="7">
    <location>
        <begin position="309"/>
        <end position="340"/>
    </location>
</feature>
<feature type="DNA-binding region" description="HMG box" evidence="6">
    <location>
        <begin position="247"/>
        <end position="315"/>
    </location>
</feature>